<dbReference type="RefSeq" id="WP_128229579.1">
    <property type="nucleotide sequence ID" value="NZ_SACR01000004.1"/>
</dbReference>
<name>A0A437RFG1_9BURK</name>
<dbReference type="GO" id="GO:0006950">
    <property type="term" value="P:response to stress"/>
    <property type="evidence" value="ECO:0007669"/>
    <property type="project" value="TreeGrafter"/>
</dbReference>
<dbReference type="PRINTS" id="PR00598">
    <property type="entry name" value="HTHMARR"/>
</dbReference>
<comment type="caution">
    <text evidence="2">The sequence shown here is derived from an EMBL/GenBank/DDBJ whole genome shotgun (WGS) entry which is preliminary data.</text>
</comment>
<dbReference type="PANTHER" id="PTHR33164:SF43">
    <property type="entry name" value="HTH-TYPE TRANSCRIPTIONAL REPRESSOR YETL"/>
    <property type="match status" value="1"/>
</dbReference>
<dbReference type="Gene3D" id="1.10.10.10">
    <property type="entry name" value="Winged helix-like DNA-binding domain superfamily/Winged helix DNA-binding domain"/>
    <property type="match status" value="1"/>
</dbReference>
<organism evidence="2 3">
    <name type="scientific">Rubrivivax rivuli</name>
    <dbReference type="NCBI Taxonomy" id="1862385"/>
    <lineage>
        <taxon>Bacteria</taxon>
        <taxon>Pseudomonadati</taxon>
        <taxon>Pseudomonadota</taxon>
        <taxon>Betaproteobacteria</taxon>
        <taxon>Burkholderiales</taxon>
        <taxon>Sphaerotilaceae</taxon>
        <taxon>Rubrivivax</taxon>
    </lineage>
</organism>
<accession>A0A437RFG1</accession>
<dbReference type="SMART" id="SM00347">
    <property type="entry name" value="HTH_MARR"/>
    <property type="match status" value="1"/>
</dbReference>
<evidence type="ECO:0000313" key="2">
    <source>
        <dbReference type="EMBL" id="RVU45491.1"/>
    </source>
</evidence>
<dbReference type="SUPFAM" id="SSF46785">
    <property type="entry name" value="Winged helix' DNA-binding domain"/>
    <property type="match status" value="1"/>
</dbReference>
<proteinExistence type="predicted"/>
<dbReference type="Proteomes" id="UP000285575">
    <property type="component" value="Unassembled WGS sequence"/>
</dbReference>
<gene>
    <name evidence="2" type="ORF">EOE66_15365</name>
</gene>
<dbReference type="AlphaFoldDB" id="A0A437RFG1"/>
<keyword evidence="3" id="KW-1185">Reference proteome</keyword>
<dbReference type="OrthoDB" id="9806864at2"/>
<evidence type="ECO:0000259" key="1">
    <source>
        <dbReference type="PROSITE" id="PS50995"/>
    </source>
</evidence>
<dbReference type="InterPro" id="IPR039422">
    <property type="entry name" value="MarR/SlyA-like"/>
</dbReference>
<dbReference type="InterPro" id="IPR036390">
    <property type="entry name" value="WH_DNA-bd_sf"/>
</dbReference>
<evidence type="ECO:0000313" key="3">
    <source>
        <dbReference type="Proteomes" id="UP000285575"/>
    </source>
</evidence>
<dbReference type="PANTHER" id="PTHR33164">
    <property type="entry name" value="TRANSCRIPTIONAL REGULATOR, MARR FAMILY"/>
    <property type="match status" value="1"/>
</dbReference>
<protein>
    <submittedName>
        <fullName evidence="2">MarR family transcriptional regulator</fullName>
    </submittedName>
</protein>
<dbReference type="InterPro" id="IPR036388">
    <property type="entry name" value="WH-like_DNA-bd_sf"/>
</dbReference>
<dbReference type="PROSITE" id="PS50995">
    <property type="entry name" value="HTH_MARR_2"/>
    <property type="match status" value="1"/>
</dbReference>
<feature type="domain" description="HTH marR-type" evidence="1">
    <location>
        <begin position="24"/>
        <end position="157"/>
    </location>
</feature>
<dbReference type="EMBL" id="SACR01000004">
    <property type="protein sequence ID" value="RVU45491.1"/>
    <property type="molecule type" value="Genomic_DNA"/>
</dbReference>
<reference evidence="2 3" key="1">
    <citation type="submission" date="2019-01" db="EMBL/GenBank/DDBJ databases">
        <authorList>
            <person name="Chen W.-M."/>
        </authorList>
    </citation>
    <scope>NUCLEOTIDE SEQUENCE [LARGE SCALE GENOMIC DNA]</scope>
    <source>
        <strain evidence="2 3">KYPY4</strain>
    </source>
</reference>
<dbReference type="InterPro" id="IPR000835">
    <property type="entry name" value="HTH_MarR-typ"/>
</dbReference>
<dbReference type="GO" id="GO:0003700">
    <property type="term" value="F:DNA-binding transcription factor activity"/>
    <property type="evidence" value="ECO:0007669"/>
    <property type="project" value="InterPro"/>
</dbReference>
<sequence length="162" mass="17154">MPKSRLNATADETPAGHLAAAGLRHVLGYQLAQAGVVCTRVFMREVGDAHDLRPVEYTVLHLIAENPACSSVRLAKALSVTKPNITMWVERLVARGLVQRTPSASDKRSHELRATAAGAALVARATQSLVAGEAAALAHLSPGERVMLAELLHKLARGAARS</sequence>
<dbReference type="Pfam" id="PF01047">
    <property type="entry name" value="MarR"/>
    <property type="match status" value="1"/>
</dbReference>